<dbReference type="Pfam" id="PF07030">
    <property type="entry name" value="Phage_Mu_Gp36"/>
    <property type="match status" value="1"/>
</dbReference>
<dbReference type="AlphaFoldDB" id="A0A6M3LDP5"/>
<proteinExistence type="predicted"/>
<gene>
    <name evidence="1" type="ORF">MM415B03403_0004</name>
</gene>
<accession>A0A6M3LDP5</accession>
<reference evidence="1" key="1">
    <citation type="submission" date="2020-03" db="EMBL/GenBank/DDBJ databases">
        <title>The deep terrestrial virosphere.</title>
        <authorList>
            <person name="Holmfeldt K."/>
            <person name="Nilsson E."/>
            <person name="Simone D."/>
            <person name="Lopez-Fernandez M."/>
            <person name="Wu X."/>
            <person name="de Brujin I."/>
            <person name="Lundin D."/>
            <person name="Andersson A."/>
            <person name="Bertilsson S."/>
            <person name="Dopson M."/>
        </authorList>
    </citation>
    <scope>NUCLEOTIDE SEQUENCE</scope>
    <source>
        <strain evidence="1">MM415B03403</strain>
    </source>
</reference>
<dbReference type="EMBL" id="MT142979">
    <property type="protein sequence ID" value="QJA91321.1"/>
    <property type="molecule type" value="Genomic_DNA"/>
</dbReference>
<evidence type="ECO:0000313" key="1">
    <source>
        <dbReference type="EMBL" id="QJA91321.1"/>
    </source>
</evidence>
<protein>
    <submittedName>
        <fullName evidence="1">Uncharacterized protein</fullName>
    </submittedName>
</protein>
<name>A0A6M3LDP5_9ZZZZ</name>
<dbReference type="InterPro" id="IPR009752">
    <property type="entry name" value="Phage_Mu_GpJ"/>
</dbReference>
<sequence length="157" mass="17471">MSEYLYGSSGDVRELLGNPVEQEVTATLIDLAREKATRLVNSYVEVSYPSQVPFASGNVPLLLDSLTDDLSVYYVKRALHTGVAPISDEVKEEYWEKPIGILEKISKSEIQISELQDKDGDIVSSSRSKYTPIFDVDDTVNHILDSDLENDIGNSRT</sequence>
<organism evidence="1">
    <name type="scientific">viral metagenome</name>
    <dbReference type="NCBI Taxonomy" id="1070528"/>
    <lineage>
        <taxon>unclassified sequences</taxon>
        <taxon>metagenomes</taxon>
        <taxon>organismal metagenomes</taxon>
    </lineage>
</organism>